<keyword evidence="3" id="KW-1185">Reference proteome</keyword>
<feature type="compositionally biased region" description="Basic and acidic residues" evidence="1">
    <location>
        <begin position="156"/>
        <end position="173"/>
    </location>
</feature>
<reference evidence="2" key="1">
    <citation type="submission" date="2022-01" db="EMBL/GenBank/DDBJ databases">
        <authorList>
            <person name="King R."/>
        </authorList>
    </citation>
    <scope>NUCLEOTIDE SEQUENCE</scope>
</reference>
<dbReference type="Proteomes" id="UP001153709">
    <property type="component" value="Chromosome 2"/>
</dbReference>
<evidence type="ECO:0000313" key="3">
    <source>
        <dbReference type="Proteomes" id="UP001153709"/>
    </source>
</evidence>
<proteinExistence type="predicted"/>
<protein>
    <submittedName>
        <fullName evidence="2">Uncharacterized protein</fullName>
    </submittedName>
</protein>
<gene>
    <name evidence="2" type="ORF">DIABBA_LOCUS3809</name>
</gene>
<dbReference type="AlphaFoldDB" id="A0A9N9X9E8"/>
<accession>A0A9N9X9E8</accession>
<sequence>MEFKVEIKDEYNQKGIESQLQLSTSTDLEHLKNKLDNSEMALKAKIKEEFPEGGQGYIESQLFTSPDLEDLINKPDEDNSVYMSTMEFKVEIKDEYNQKGIESQLKLSTSTDLEHLKNKLDNSETALKAKIKEEFPEGGQGYIESQLFTSPDLEDLINKPDEDNSGERCDKSM</sequence>
<evidence type="ECO:0000313" key="2">
    <source>
        <dbReference type="EMBL" id="CAG9830075.1"/>
    </source>
</evidence>
<feature type="region of interest" description="Disordered" evidence="1">
    <location>
        <begin position="149"/>
        <end position="173"/>
    </location>
</feature>
<dbReference type="EMBL" id="OU898277">
    <property type="protein sequence ID" value="CAG9830075.1"/>
    <property type="molecule type" value="Genomic_DNA"/>
</dbReference>
<evidence type="ECO:0000256" key="1">
    <source>
        <dbReference type="SAM" id="MobiDB-lite"/>
    </source>
</evidence>
<organism evidence="2 3">
    <name type="scientific">Diabrotica balteata</name>
    <name type="common">Banded cucumber beetle</name>
    <dbReference type="NCBI Taxonomy" id="107213"/>
    <lineage>
        <taxon>Eukaryota</taxon>
        <taxon>Metazoa</taxon>
        <taxon>Ecdysozoa</taxon>
        <taxon>Arthropoda</taxon>
        <taxon>Hexapoda</taxon>
        <taxon>Insecta</taxon>
        <taxon>Pterygota</taxon>
        <taxon>Neoptera</taxon>
        <taxon>Endopterygota</taxon>
        <taxon>Coleoptera</taxon>
        <taxon>Polyphaga</taxon>
        <taxon>Cucujiformia</taxon>
        <taxon>Chrysomeloidea</taxon>
        <taxon>Chrysomelidae</taxon>
        <taxon>Galerucinae</taxon>
        <taxon>Diabroticina</taxon>
        <taxon>Diabroticites</taxon>
        <taxon>Diabrotica</taxon>
    </lineage>
</organism>
<name>A0A9N9X9E8_DIABA</name>